<name>A0A497EUG7_9CREN</name>
<dbReference type="CDD" id="cd02020">
    <property type="entry name" value="CMPK"/>
    <property type="match status" value="1"/>
</dbReference>
<evidence type="ECO:0000256" key="1">
    <source>
        <dbReference type="ARBA" id="ARBA00004496"/>
    </source>
</evidence>
<evidence type="ECO:0000313" key="11">
    <source>
        <dbReference type="EMBL" id="RLE51033.1"/>
    </source>
</evidence>
<evidence type="ECO:0000256" key="3">
    <source>
        <dbReference type="ARBA" id="ARBA00022490"/>
    </source>
</evidence>
<evidence type="ECO:0000256" key="5">
    <source>
        <dbReference type="ARBA" id="ARBA00022741"/>
    </source>
</evidence>
<dbReference type="InterPro" id="IPR011892">
    <property type="entry name" value="Cyt_kin_arch"/>
</dbReference>
<reference evidence="11 12" key="1">
    <citation type="submission" date="2018-06" db="EMBL/GenBank/DDBJ databases">
        <title>Extensive metabolic versatility and redundancy in microbially diverse, dynamic hydrothermal sediments.</title>
        <authorList>
            <person name="Dombrowski N."/>
            <person name="Teske A."/>
            <person name="Baker B.J."/>
        </authorList>
    </citation>
    <scope>NUCLEOTIDE SEQUENCE [LARGE SCALE GENOMIC DNA]</scope>
    <source>
        <strain evidence="11">B34_G17</strain>
    </source>
</reference>
<dbReference type="GO" id="GO:0036430">
    <property type="term" value="F:CMP kinase activity"/>
    <property type="evidence" value="ECO:0007669"/>
    <property type="project" value="RHEA"/>
</dbReference>
<organism evidence="11 12">
    <name type="scientific">Thermoproteota archaeon</name>
    <dbReference type="NCBI Taxonomy" id="2056631"/>
    <lineage>
        <taxon>Archaea</taxon>
        <taxon>Thermoproteota</taxon>
    </lineage>
</organism>
<dbReference type="EMBL" id="QMQX01000137">
    <property type="protein sequence ID" value="RLE51033.1"/>
    <property type="molecule type" value="Genomic_DNA"/>
</dbReference>
<dbReference type="InterPro" id="IPR011994">
    <property type="entry name" value="Cytidylate_kinase_dom"/>
</dbReference>
<dbReference type="HAMAP" id="MF_00239">
    <property type="entry name" value="Cytidyl_kinase_type2"/>
    <property type="match status" value="1"/>
</dbReference>
<evidence type="ECO:0000256" key="2">
    <source>
        <dbReference type="ARBA" id="ARBA00011005"/>
    </source>
</evidence>
<dbReference type="GO" id="GO:0005737">
    <property type="term" value="C:cytoplasm"/>
    <property type="evidence" value="ECO:0007669"/>
    <property type="project" value="UniProtKB-SubCell"/>
</dbReference>
<protein>
    <recommendedName>
        <fullName evidence="10">Cytidylate kinase</fullName>
        <shortName evidence="10">CK</shortName>
        <ecNumber evidence="10">2.7.4.25</ecNumber>
    </recommendedName>
    <alternativeName>
        <fullName evidence="10">Cytidine monophosphate kinase</fullName>
        <shortName evidence="10">CMP kinase</shortName>
    </alternativeName>
</protein>
<sequence>MRFSKPLNKAVITISGPPGSGKTSCAMELAQVLGLSFLSSGTVFRELAKQRSLSLEEFSKMAEQDSSIDKEIDSITQRKAREGGVVIEGRLSAWFARDYADLKVYLTAPLDERAKRVAQRDGISFRDAISSVLLRECSERRRYKEYYGIDVDDLSIYDVVINTGLWNKESVVKILKLMVLEIFKT</sequence>
<evidence type="ECO:0000256" key="7">
    <source>
        <dbReference type="ARBA" id="ARBA00022840"/>
    </source>
</evidence>
<comment type="similarity">
    <text evidence="2 10">Belongs to the cytidylate kinase family. Type 2 subfamily.</text>
</comment>
<gene>
    <name evidence="10" type="primary">cmk</name>
    <name evidence="11" type="ORF">DRJ33_06630</name>
</gene>
<keyword evidence="5 10" id="KW-0547">Nucleotide-binding</keyword>
<keyword evidence="6 10" id="KW-0418">Kinase</keyword>
<proteinExistence type="inferred from homology"/>
<accession>A0A497EUG7</accession>
<evidence type="ECO:0000313" key="12">
    <source>
        <dbReference type="Proteomes" id="UP000272051"/>
    </source>
</evidence>
<dbReference type="GO" id="GO:0006220">
    <property type="term" value="P:pyrimidine nucleotide metabolic process"/>
    <property type="evidence" value="ECO:0007669"/>
    <property type="project" value="UniProtKB-UniRule"/>
</dbReference>
<evidence type="ECO:0000256" key="4">
    <source>
        <dbReference type="ARBA" id="ARBA00022679"/>
    </source>
</evidence>
<comment type="catalytic activity">
    <reaction evidence="9 10">
        <text>CMP + ATP = CDP + ADP</text>
        <dbReference type="Rhea" id="RHEA:11600"/>
        <dbReference type="ChEBI" id="CHEBI:30616"/>
        <dbReference type="ChEBI" id="CHEBI:58069"/>
        <dbReference type="ChEBI" id="CHEBI:60377"/>
        <dbReference type="ChEBI" id="CHEBI:456216"/>
        <dbReference type="EC" id="2.7.4.25"/>
    </reaction>
</comment>
<dbReference type="Gene3D" id="3.40.50.300">
    <property type="entry name" value="P-loop containing nucleotide triphosphate hydrolases"/>
    <property type="match status" value="1"/>
</dbReference>
<evidence type="ECO:0000256" key="9">
    <source>
        <dbReference type="ARBA" id="ARBA00048478"/>
    </source>
</evidence>
<dbReference type="EC" id="2.7.4.25" evidence="10"/>
<dbReference type="SUPFAM" id="SSF52540">
    <property type="entry name" value="P-loop containing nucleoside triphosphate hydrolases"/>
    <property type="match status" value="1"/>
</dbReference>
<comment type="caution">
    <text evidence="11">The sequence shown here is derived from an EMBL/GenBank/DDBJ whole genome shotgun (WGS) entry which is preliminary data.</text>
</comment>
<dbReference type="GO" id="GO:0036431">
    <property type="term" value="F:dCMP kinase activity"/>
    <property type="evidence" value="ECO:0007669"/>
    <property type="project" value="InterPro"/>
</dbReference>
<keyword evidence="3 10" id="KW-0963">Cytoplasm</keyword>
<feature type="binding site" evidence="10">
    <location>
        <begin position="16"/>
        <end position="24"/>
    </location>
    <ligand>
        <name>ATP</name>
        <dbReference type="ChEBI" id="CHEBI:30616"/>
    </ligand>
</feature>
<dbReference type="Pfam" id="PF13189">
    <property type="entry name" value="Cytidylate_kin2"/>
    <property type="match status" value="1"/>
</dbReference>
<dbReference type="NCBIfam" id="TIGR02173">
    <property type="entry name" value="cyt_kin_arch"/>
    <property type="match status" value="1"/>
</dbReference>
<evidence type="ECO:0000256" key="8">
    <source>
        <dbReference type="ARBA" id="ARBA00047615"/>
    </source>
</evidence>
<comment type="catalytic activity">
    <reaction evidence="8 10">
        <text>dCMP + ATP = dCDP + ADP</text>
        <dbReference type="Rhea" id="RHEA:25094"/>
        <dbReference type="ChEBI" id="CHEBI:30616"/>
        <dbReference type="ChEBI" id="CHEBI:57566"/>
        <dbReference type="ChEBI" id="CHEBI:58593"/>
        <dbReference type="ChEBI" id="CHEBI:456216"/>
        <dbReference type="EC" id="2.7.4.25"/>
    </reaction>
</comment>
<dbReference type="InterPro" id="IPR027417">
    <property type="entry name" value="P-loop_NTPase"/>
</dbReference>
<keyword evidence="4 10" id="KW-0808">Transferase</keyword>
<dbReference type="AlphaFoldDB" id="A0A497EUG7"/>
<dbReference type="Proteomes" id="UP000272051">
    <property type="component" value="Unassembled WGS sequence"/>
</dbReference>
<evidence type="ECO:0000256" key="6">
    <source>
        <dbReference type="ARBA" id="ARBA00022777"/>
    </source>
</evidence>
<evidence type="ECO:0000256" key="10">
    <source>
        <dbReference type="HAMAP-Rule" id="MF_00239"/>
    </source>
</evidence>
<comment type="subcellular location">
    <subcellularLocation>
        <location evidence="1 10">Cytoplasm</location>
    </subcellularLocation>
</comment>
<keyword evidence="7 10" id="KW-0067">ATP-binding</keyword>
<dbReference type="GO" id="GO:0005524">
    <property type="term" value="F:ATP binding"/>
    <property type="evidence" value="ECO:0007669"/>
    <property type="project" value="UniProtKB-UniRule"/>
</dbReference>